<dbReference type="EMBL" id="WNYA01022452">
    <property type="protein sequence ID" value="KAG8538279.1"/>
    <property type="molecule type" value="Genomic_DNA"/>
</dbReference>
<dbReference type="GO" id="GO:0003676">
    <property type="term" value="F:nucleic acid binding"/>
    <property type="evidence" value="ECO:0007669"/>
    <property type="project" value="InterPro"/>
</dbReference>
<protein>
    <submittedName>
        <fullName evidence="1">Uncharacterized protein</fullName>
    </submittedName>
</protein>
<reference evidence="1" key="1">
    <citation type="thesis" date="2020" institute="ProQuest LLC" country="789 East Eisenhower Parkway, Ann Arbor, MI, USA">
        <title>Comparative Genomics and Chromosome Evolution.</title>
        <authorList>
            <person name="Mudd A.B."/>
        </authorList>
    </citation>
    <scope>NUCLEOTIDE SEQUENCE</scope>
    <source>
        <strain evidence="1">237g6f4</strain>
        <tissue evidence="1">Blood</tissue>
    </source>
</reference>
<name>A0AAV6YLJ1_ENGPU</name>
<keyword evidence="2" id="KW-1185">Reference proteome</keyword>
<comment type="caution">
    <text evidence="1">The sequence shown here is derived from an EMBL/GenBank/DDBJ whole genome shotgun (WGS) entry which is preliminary data.</text>
</comment>
<dbReference type="InterPro" id="IPR036397">
    <property type="entry name" value="RNaseH_sf"/>
</dbReference>
<dbReference type="AlphaFoldDB" id="A0AAV6YLJ1"/>
<organism evidence="1 2">
    <name type="scientific">Engystomops pustulosus</name>
    <name type="common">Tungara frog</name>
    <name type="synonym">Physalaemus pustulosus</name>
    <dbReference type="NCBI Taxonomy" id="76066"/>
    <lineage>
        <taxon>Eukaryota</taxon>
        <taxon>Metazoa</taxon>
        <taxon>Chordata</taxon>
        <taxon>Craniata</taxon>
        <taxon>Vertebrata</taxon>
        <taxon>Euteleostomi</taxon>
        <taxon>Amphibia</taxon>
        <taxon>Batrachia</taxon>
        <taxon>Anura</taxon>
        <taxon>Neobatrachia</taxon>
        <taxon>Hyloidea</taxon>
        <taxon>Leptodactylidae</taxon>
        <taxon>Leiuperinae</taxon>
        <taxon>Engystomops</taxon>
    </lineage>
</organism>
<proteinExistence type="predicted"/>
<evidence type="ECO:0000313" key="2">
    <source>
        <dbReference type="Proteomes" id="UP000824782"/>
    </source>
</evidence>
<accession>A0AAV6YLJ1</accession>
<dbReference type="Proteomes" id="UP000824782">
    <property type="component" value="Unassembled WGS sequence"/>
</dbReference>
<evidence type="ECO:0000313" key="1">
    <source>
        <dbReference type="EMBL" id="KAG8538279.1"/>
    </source>
</evidence>
<dbReference type="Gene3D" id="3.30.420.10">
    <property type="entry name" value="Ribonuclease H-like superfamily/Ribonuclease H"/>
    <property type="match status" value="1"/>
</dbReference>
<sequence>MVKAAAQMEPGDCPEVSAIQKATEETGKPWRECFPADHHSVRTTLNRKMGLSPFEVLFGCAPRLGPYFPQTLEMMAGNQVEHARQLSQALKKVDKSVSDSFFRSKQRPQDA</sequence>
<gene>
    <name evidence="1" type="ORF">GDO81_022932</name>
</gene>